<evidence type="ECO:0000259" key="1">
    <source>
        <dbReference type="SMART" id="SM00954"/>
    </source>
</evidence>
<reference evidence="2 3" key="1">
    <citation type="submission" date="2013-08" db="EMBL/GenBank/DDBJ databases">
        <authorList>
            <person name="Weinstock G."/>
            <person name="Sodergren E."/>
            <person name="Wylie T."/>
            <person name="Fulton L."/>
            <person name="Fulton R."/>
            <person name="Fronick C."/>
            <person name="O'Laughlin M."/>
            <person name="Godfrey J."/>
            <person name="Miner T."/>
            <person name="Herter B."/>
            <person name="Appelbaum E."/>
            <person name="Cordes M."/>
            <person name="Lek S."/>
            <person name="Wollam A."/>
            <person name="Pepin K.H."/>
            <person name="Palsikar V.B."/>
            <person name="Mitreva M."/>
            <person name="Wilson R.K."/>
        </authorList>
    </citation>
    <scope>NUCLEOTIDE SEQUENCE [LARGE SCALE GENOMIC DNA]</scope>
    <source>
        <strain evidence="2 3">ATCC BAA-474</strain>
    </source>
</reference>
<dbReference type="AlphaFoldDB" id="U7V9I3"/>
<accession>U7V9I3</accession>
<dbReference type="STRING" id="1319815.HMPREF0202_01766"/>
<dbReference type="EMBL" id="AXZF01000067">
    <property type="protein sequence ID" value="ERT68377.1"/>
    <property type="molecule type" value="Genomic_DNA"/>
</dbReference>
<dbReference type="SUPFAM" id="SSF81301">
    <property type="entry name" value="Nucleotidyltransferase"/>
    <property type="match status" value="1"/>
</dbReference>
<dbReference type="PANTHER" id="PTHR41773:SF1">
    <property type="entry name" value="RELA_SPOT DOMAIN-CONTAINING PROTEIN"/>
    <property type="match status" value="1"/>
</dbReference>
<evidence type="ECO:0000313" key="3">
    <source>
        <dbReference type="Proteomes" id="UP000017081"/>
    </source>
</evidence>
<protein>
    <recommendedName>
        <fullName evidence="1">RelA/SpoT domain-containing protein</fullName>
    </recommendedName>
</protein>
<dbReference type="Proteomes" id="UP000017081">
    <property type="component" value="Unassembled WGS sequence"/>
</dbReference>
<dbReference type="eggNOG" id="COG2357">
    <property type="taxonomic scope" value="Bacteria"/>
</dbReference>
<name>U7V9I3_9FUSO</name>
<dbReference type="GO" id="GO:0015969">
    <property type="term" value="P:guanosine tetraphosphate metabolic process"/>
    <property type="evidence" value="ECO:0007669"/>
    <property type="project" value="InterPro"/>
</dbReference>
<dbReference type="InterPro" id="IPR007685">
    <property type="entry name" value="RelA_SpoT"/>
</dbReference>
<keyword evidence="3" id="KW-1185">Reference proteome</keyword>
<dbReference type="InterPro" id="IPR043519">
    <property type="entry name" value="NT_sf"/>
</dbReference>
<feature type="domain" description="RelA/SpoT" evidence="1">
    <location>
        <begin position="49"/>
        <end position="174"/>
    </location>
</feature>
<dbReference type="HOGENOM" id="CLU_058756_0_0_0"/>
<dbReference type="Gene3D" id="1.10.287.860">
    <property type="entry name" value="Nucleotidyltransferase"/>
    <property type="match status" value="1"/>
</dbReference>
<evidence type="ECO:0000313" key="2">
    <source>
        <dbReference type="EMBL" id="ERT68377.1"/>
    </source>
</evidence>
<dbReference type="PANTHER" id="PTHR41773">
    <property type="entry name" value="GTP PYROPHOSPHATASE-RELATED"/>
    <property type="match status" value="1"/>
</dbReference>
<proteinExistence type="predicted"/>
<dbReference type="Gene3D" id="3.30.460.10">
    <property type="entry name" value="Beta Polymerase, domain 2"/>
    <property type="match status" value="1"/>
</dbReference>
<dbReference type="RefSeq" id="WP_023051302.1">
    <property type="nucleotide sequence ID" value="NZ_CP173062.2"/>
</dbReference>
<dbReference type="PATRIC" id="fig|1319815.3.peg.1705"/>
<dbReference type="CDD" id="cd05399">
    <property type="entry name" value="NT_Rel-Spo_like"/>
    <property type="match status" value="1"/>
</dbReference>
<gene>
    <name evidence="2" type="ORF">HMPREF0202_01766</name>
</gene>
<dbReference type="Pfam" id="PF04607">
    <property type="entry name" value="RelA_SpoT"/>
    <property type="match status" value="1"/>
</dbReference>
<comment type="caution">
    <text evidence="2">The sequence shown here is derived from an EMBL/GenBank/DDBJ whole genome shotgun (WGS) entry which is preliminary data.</text>
</comment>
<sequence>MEKINCNQFQLLNYYKKNRELYRKLGKRLERFLKQSFEKEKIIYHSITSRAKTRESFQKKIERKGYSCVEEATDLCGLRVITFLESETKIVEHFLRHTFIIDESNSVDKSDTLGEDKVGYKSIHLVATLPKSLLELPEFERFEGLKFEIQVRTILQHAWAEVEHDKNYKFSGQLPTDIKRRFKLLAGFLEIADREFESISKEITEYEKKVVNTIEGNTLHEIEINSTSLRKYLNKKFNITFSQGISPKIITLLHSNNINTLEDFSKIEELEIMKKYFGNGSKKFPARYDLMIKNLLDYKEKQL</sequence>
<organism evidence="2 3">
    <name type="scientific">Cetobacterium somerae ATCC BAA-474</name>
    <dbReference type="NCBI Taxonomy" id="1319815"/>
    <lineage>
        <taxon>Bacteria</taxon>
        <taxon>Fusobacteriati</taxon>
        <taxon>Fusobacteriota</taxon>
        <taxon>Fusobacteriia</taxon>
        <taxon>Fusobacteriales</taxon>
        <taxon>Fusobacteriaceae</taxon>
        <taxon>Cetobacterium</taxon>
    </lineage>
</organism>
<dbReference type="SMART" id="SM00954">
    <property type="entry name" value="RelA_SpoT"/>
    <property type="match status" value="1"/>
</dbReference>